<dbReference type="OrthoDB" id="1447935at2"/>
<organism evidence="3 4">
    <name type="scientific">Flagellimonas olearia</name>
    <dbReference type="NCBI Taxonomy" id="552546"/>
    <lineage>
        <taxon>Bacteria</taxon>
        <taxon>Pseudomonadati</taxon>
        <taxon>Bacteroidota</taxon>
        <taxon>Flavobacteriia</taxon>
        <taxon>Flavobacteriales</taxon>
        <taxon>Flavobacteriaceae</taxon>
        <taxon>Flagellimonas</taxon>
    </lineage>
</organism>
<protein>
    <submittedName>
        <fullName evidence="3">Uncharacterized protein</fullName>
    </submittedName>
</protein>
<proteinExistence type="predicted"/>
<gene>
    <name evidence="3" type="ORF">F8C76_09115</name>
</gene>
<keyword evidence="2" id="KW-0732">Signal</keyword>
<sequence>MVKIAYVLSILILLNSCYTYQQLNTENPDYVVGKRYEIRMGDRKMEKVLIVAVTDSTLVVVQDNTEMTIQKSMITESRIRKYSVGRTIVASALGALAVIATIGIISWNSGSNEPFFVCC</sequence>
<evidence type="ECO:0000313" key="4">
    <source>
        <dbReference type="Proteomes" id="UP000429785"/>
    </source>
</evidence>
<evidence type="ECO:0000256" key="2">
    <source>
        <dbReference type="SAM" id="SignalP"/>
    </source>
</evidence>
<evidence type="ECO:0000313" key="3">
    <source>
        <dbReference type="EMBL" id="KAB7531635.1"/>
    </source>
</evidence>
<feature type="chain" id="PRO_5026265431" evidence="2">
    <location>
        <begin position="22"/>
        <end position="119"/>
    </location>
</feature>
<keyword evidence="1" id="KW-0472">Membrane</keyword>
<feature type="transmembrane region" description="Helical" evidence="1">
    <location>
        <begin position="86"/>
        <end position="107"/>
    </location>
</feature>
<reference evidence="3 4" key="1">
    <citation type="submission" date="2019-10" db="EMBL/GenBank/DDBJ databases">
        <title>Muricauda olearia CL-SS4 JCM15563 genome.</title>
        <authorList>
            <person name="Liu L."/>
        </authorList>
    </citation>
    <scope>NUCLEOTIDE SEQUENCE [LARGE SCALE GENOMIC DNA]</scope>
    <source>
        <strain evidence="3 4">CL-SS4</strain>
    </source>
</reference>
<keyword evidence="1" id="KW-1133">Transmembrane helix</keyword>
<dbReference type="Proteomes" id="UP000429785">
    <property type="component" value="Unassembled WGS sequence"/>
</dbReference>
<feature type="signal peptide" evidence="2">
    <location>
        <begin position="1"/>
        <end position="21"/>
    </location>
</feature>
<evidence type="ECO:0000256" key="1">
    <source>
        <dbReference type="SAM" id="Phobius"/>
    </source>
</evidence>
<dbReference type="RefSeq" id="WP_152131374.1">
    <property type="nucleotide sequence ID" value="NZ_WELG01000001.1"/>
</dbReference>
<comment type="caution">
    <text evidence="3">The sequence shown here is derived from an EMBL/GenBank/DDBJ whole genome shotgun (WGS) entry which is preliminary data.</text>
</comment>
<dbReference type="EMBL" id="WELG01000001">
    <property type="protein sequence ID" value="KAB7531635.1"/>
    <property type="molecule type" value="Genomic_DNA"/>
</dbReference>
<accession>A0A6I1E6L3</accession>
<dbReference type="AlphaFoldDB" id="A0A6I1E6L3"/>
<name>A0A6I1E6L3_9FLAO</name>
<keyword evidence="1" id="KW-0812">Transmembrane</keyword>